<reference evidence="2" key="1">
    <citation type="journal article" date="2005" name="PLoS Biol.">
        <title>The genomes of Oryza sativa: a history of duplications.</title>
        <authorList>
            <person name="Yu J."/>
            <person name="Wang J."/>
            <person name="Lin W."/>
            <person name="Li S."/>
            <person name="Li H."/>
            <person name="Zhou J."/>
            <person name="Ni P."/>
            <person name="Dong W."/>
            <person name="Hu S."/>
            <person name="Zeng C."/>
            <person name="Zhang J."/>
            <person name="Zhang Y."/>
            <person name="Li R."/>
            <person name="Xu Z."/>
            <person name="Li S."/>
            <person name="Li X."/>
            <person name="Zheng H."/>
            <person name="Cong L."/>
            <person name="Lin L."/>
            <person name="Yin J."/>
            <person name="Geng J."/>
            <person name="Li G."/>
            <person name="Shi J."/>
            <person name="Liu J."/>
            <person name="Lv H."/>
            <person name="Li J."/>
            <person name="Wang J."/>
            <person name="Deng Y."/>
            <person name="Ran L."/>
            <person name="Shi X."/>
            <person name="Wang X."/>
            <person name="Wu Q."/>
            <person name="Li C."/>
            <person name="Ren X."/>
            <person name="Wang J."/>
            <person name="Wang X."/>
            <person name="Li D."/>
            <person name="Liu D."/>
            <person name="Zhang X."/>
            <person name="Ji Z."/>
            <person name="Zhao W."/>
            <person name="Sun Y."/>
            <person name="Zhang Z."/>
            <person name="Bao J."/>
            <person name="Han Y."/>
            <person name="Dong L."/>
            <person name="Ji J."/>
            <person name="Chen P."/>
            <person name="Wu S."/>
            <person name="Liu J."/>
            <person name="Xiao Y."/>
            <person name="Bu D."/>
            <person name="Tan J."/>
            <person name="Yang L."/>
            <person name="Ye C."/>
            <person name="Zhang J."/>
            <person name="Xu J."/>
            <person name="Zhou Y."/>
            <person name="Yu Y."/>
            <person name="Zhang B."/>
            <person name="Zhuang S."/>
            <person name="Wei H."/>
            <person name="Liu B."/>
            <person name="Lei M."/>
            <person name="Yu H."/>
            <person name="Li Y."/>
            <person name="Xu H."/>
            <person name="Wei S."/>
            <person name="He X."/>
            <person name="Fang L."/>
            <person name="Zhang Z."/>
            <person name="Zhang Y."/>
            <person name="Huang X."/>
            <person name="Su Z."/>
            <person name="Tong W."/>
            <person name="Li J."/>
            <person name="Tong Z."/>
            <person name="Li S."/>
            <person name="Ye J."/>
            <person name="Wang L."/>
            <person name="Fang L."/>
            <person name="Lei T."/>
            <person name="Chen C."/>
            <person name="Chen H."/>
            <person name="Xu Z."/>
            <person name="Li H."/>
            <person name="Huang H."/>
            <person name="Zhang F."/>
            <person name="Xu H."/>
            <person name="Li N."/>
            <person name="Zhao C."/>
            <person name="Li S."/>
            <person name="Dong L."/>
            <person name="Huang Y."/>
            <person name="Li L."/>
            <person name="Xi Y."/>
            <person name="Qi Q."/>
            <person name="Li W."/>
            <person name="Zhang B."/>
            <person name="Hu W."/>
            <person name="Zhang Y."/>
            <person name="Tian X."/>
            <person name="Jiao Y."/>
            <person name="Liang X."/>
            <person name="Jin J."/>
            <person name="Gao L."/>
            <person name="Zheng W."/>
            <person name="Hao B."/>
            <person name="Liu S."/>
            <person name="Wang W."/>
            <person name="Yuan L."/>
            <person name="Cao M."/>
            <person name="McDermott J."/>
            <person name="Samudrala R."/>
            <person name="Wang J."/>
            <person name="Wong G.K."/>
            <person name="Yang H."/>
        </authorList>
    </citation>
    <scope>NUCLEOTIDE SEQUENCE [LARGE SCALE GENOMIC DNA]</scope>
</reference>
<dbReference type="EMBL" id="CM000149">
    <property type="protein sequence ID" value="EEE53289.1"/>
    <property type="molecule type" value="Genomic_DNA"/>
</dbReference>
<feature type="compositionally biased region" description="Basic residues" evidence="1">
    <location>
        <begin position="18"/>
        <end position="27"/>
    </location>
</feature>
<gene>
    <name evidence="2" type="ORF">OsJ_36247</name>
</gene>
<reference evidence="2" key="2">
    <citation type="submission" date="2008-12" db="EMBL/GenBank/DDBJ databases">
        <title>Improved gene annotation of the rice (Oryza sativa) genomes.</title>
        <authorList>
            <person name="Wang J."/>
            <person name="Li R."/>
            <person name="Fan W."/>
            <person name="Huang Q."/>
            <person name="Zhang J."/>
            <person name="Zhou Y."/>
            <person name="Hu Y."/>
            <person name="Zi S."/>
            <person name="Li J."/>
            <person name="Ni P."/>
            <person name="Zheng H."/>
            <person name="Zhang Y."/>
            <person name="Zhao M."/>
            <person name="Hao Q."/>
            <person name="McDermott J."/>
            <person name="Samudrala R."/>
            <person name="Kristiansen K."/>
            <person name="Wong G.K.-S."/>
        </authorList>
    </citation>
    <scope>NUCLEOTIDE SEQUENCE</scope>
</reference>
<feature type="region of interest" description="Disordered" evidence="1">
    <location>
        <begin position="1"/>
        <end position="59"/>
    </location>
</feature>
<name>B9GDD2_ORYSJ</name>
<proteinExistence type="predicted"/>
<dbReference type="AlphaFoldDB" id="B9GDD2"/>
<evidence type="ECO:0000313" key="2">
    <source>
        <dbReference type="EMBL" id="EEE53289.1"/>
    </source>
</evidence>
<dbReference type="Proteomes" id="UP000007752">
    <property type="component" value="Chromosome 12"/>
</dbReference>
<protein>
    <submittedName>
        <fullName evidence="2">Uncharacterized protein</fullName>
    </submittedName>
</protein>
<organism evidence="2">
    <name type="scientific">Oryza sativa subsp. japonica</name>
    <name type="common">Rice</name>
    <dbReference type="NCBI Taxonomy" id="39947"/>
    <lineage>
        <taxon>Eukaryota</taxon>
        <taxon>Viridiplantae</taxon>
        <taxon>Streptophyta</taxon>
        <taxon>Embryophyta</taxon>
        <taxon>Tracheophyta</taxon>
        <taxon>Spermatophyta</taxon>
        <taxon>Magnoliopsida</taxon>
        <taxon>Liliopsida</taxon>
        <taxon>Poales</taxon>
        <taxon>Poaceae</taxon>
        <taxon>BOP clade</taxon>
        <taxon>Oryzoideae</taxon>
        <taxon>Oryzeae</taxon>
        <taxon>Oryzinae</taxon>
        <taxon>Oryza</taxon>
        <taxon>Oryza sativa</taxon>
    </lineage>
</organism>
<accession>B9GDD2</accession>
<sequence length="293" mass="31509">MRRPSEPAQVLPSSFSLHLRRRRRLRRGRTDAAPVVGVAADPPCPLPSSPSPSGSGGEGPAVAAAFFARLSPIRPLRRRPPATAVLCQQLLRPPPLCPSTPLFPPTQIYGAAPWSAAQFLAGSDSLTGGERRSGLPARMEEADWQKLAVEISVKPVPFKHPGPTSSAHDRATVSTSAMTRIALRPLRRIKYTSMEPLFSSPHRQGQMEAVCAGGCRSSDGLDALKPVDKLAPTLSGNGGTKELSRLLDLKAWCYQLEIIFVYLRTFAVRLTSFKATVGRLLGKLGCMSLELGG</sequence>
<evidence type="ECO:0000256" key="1">
    <source>
        <dbReference type="SAM" id="MobiDB-lite"/>
    </source>
</evidence>
<feature type="compositionally biased region" description="Low complexity" evidence="1">
    <location>
        <begin position="32"/>
        <end position="41"/>
    </location>
</feature>